<keyword evidence="3" id="KW-1185">Reference proteome</keyword>
<name>A0A433QQD5_9FUNG</name>
<gene>
    <name evidence="2" type="ORF">BC938DRAFT_476634</name>
</gene>
<dbReference type="Proteomes" id="UP000274822">
    <property type="component" value="Unassembled WGS sequence"/>
</dbReference>
<keyword evidence="1" id="KW-0472">Membrane</keyword>
<evidence type="ECO:0000313" key="3">
    <source>
        <dbReference type="Proteomes" id="UP000274822"/>
    </source>
</evidence>
<dbReference type="EMBL" id="RBNJ01002445">
    <property type="protein sequence ID" value="RUS31968.1"/>
    <property type="molecule type" value="Genomic_DNA"/>
</dbReference>
<proteinExistence type="predicted"/>
<evidence type="ECO:0000256" key="1">
    <source>
        <dbReference type="SAM" id="Phobius"/>
    </source>
</evidence>
<feature type="transmembrane region" description="Helical" evidence="1">
    <location>
        <begin position="12"/>
        <end position="32"/>
    </location>
</feature>
<protein>
    <submittedName>
        <fullName evidence="2">Uncharacterized protein</fullName>
    </submittedName>
</protein>
<evidence type="ECO:0000313" key="2">
    <source>
        <dbReference type="EMBL" id="RUS31968.1"/>
    </source>
</evidence>
<sequence>MVSNRFHPQVIANFVLLGLICVGCSIASSIYFDQNTSAQWFEFGSDAHSAAMAGFLTFW</sequence>
<keyword evidence="1" id="KW-0812">Transmembrane</keyword>
<reference evidence="2 3" key="1">
    <citation type="journal article" date="2018" name="New Phytol.">
        <title>Phylogenomics of Endogonaceae and evolution of mycorrhizas within Mucoromycota.</title>
        <authorList>
            <person name="Chang Y."/>
            <person name="Desiro A."/>
            <person name="Na H."/>
            <person name="Sandor L."/>
            <person name="Lipzen A."/>
            <person name="Clum A."/>
            <person name="Barry K."/>
            <person name="Grigoriev I.V."/>
            <person name="Martin F.M."/>
            <person name="Stajich J.E."/>
            <person name="Smith M.E."/>
            <person name="Bonito G."/>
            <person name="Spatafora J.W."/>
        </authorList>
    </citation>
    <scope>NUCLEOTIDE SEQUENCE [LARGE SCALE GENOMIC DNA]</scope>
    <source>
        <strain evidence="2 3">AD002</strain>
    </source>
</reference>
<organism evidence="2 3">
    <name type="scientific">Jimgerdemannia flammicorona</name>
    <dbReference type="NCBI Taxonomy" id="994334"/>
    <lineage>
        <taxon>Eukaryota</taxon>
        <taxon>Fungi</taxon>
        <taxon>Fungi incertae sedis</taxon>
        <taxon>Mucoromycota</taxon>
        <taxon>Mucoromycotina</taxon>
        <taxon>Endogonomycetes</taxon>
        <taxon>Endogonales</taxon>
        <taxon>Endogonaceae</taxon>
        <taxon>Jimgerdemannia</taxon>
    </lineage>
</organism>
<comment type="caution">
    <text evidence="2">The sequence shown here is derived from an EMBL/GenBank/DDBJ whole genome shotgun (WGS) entry which is preliminary data.</text>
</comment>
<accession>A0A433QQD5</accession>
<keyword evidence="1" id="KW-1133">Transmembrane helix</keyword>
<dbReference type="AlphaFoldDB" id="A0A433QQD5"/>